<reference evidence="1 2" key="1">
    <citation type="submission" date="2017-05" db="EMBL/GenBank/DDBJ databases">
        <title>whole genome sequence of Prevotella melaninogenica GAI 07411.</title>
        <authorList>
            <person name="Kondo Y."/>
            <person name="Hoshino T."/>
        </authorList>
    </citation>
    <scope>NUCLEOTIDE SEQUENCE [LARGE SCALE GENOMIC DNA]</scope>
    <source>
        <strain evidence="1 2">GAI 07411</strain>
    </source>
</reference>
<gene>
    <name evidence="1" type="ORF">PMEL_200291</name>
</gene>
<evidence type="ECO:0000313" key="1">
    <source>
        <dbReference type="EMBL" id="BBA29768.1"/>
    </source>
</evidence>
<dbReference type="EMBL" id="AP018050">
    <property type="protein sequence ID" value="BBA29768.1"/>
    <property type="molecule type" value="Genomic_DNA"/>
</dbReference>
<accession>A0A250KJA2</accession>
<organism evidence="1 2">
    <name type="scientific">Prevotella melaninogenica</name>
    <dbReference type="NCBI Taxonomy" id="28132"/>
    <lineage>
        <taxon>Bacteria</taxon>
        <taxon>Pseudomonadati</taxon>
        <taxon>Bacteroidota</taxon>
        <taxon>Bacteroidia</taxon>
        <taxon>Bacteroidales</taxon>
        <taxon>Prevotellaceae</taxon>
        <taxon>Prevotella</taxon>
    </lineage>
</organism>
<name>A0A250KJA2_9BACT</name>
<protein>
    <submittedName>
        <fullName evidence="1">Uncharacterized protein</fullName>
    </submittedName>
</protein>
<sequence>MNYYTQRKRLYQNRIAPTLIQPTQVNYSKYSVALLAI</sequence>
<evidence type="ECO:0000313" key="2">
    <source>
        <dbReference type="Proteomes" id="UP000267517"/>
    </source>
</evidence>
<dbReference type="AlphaFoldDB" id="A0A250KJA2"/>
<dbReference type="Proteomes" id="UP000267517">
    <property type="component" value="Chromosome II"/>
</dbReference>
<proteinExistence type="predicted"/>